<keyword evidence="2 7" id="KW-0963">Cytoplasm</keyword>
<dbReference type="GO" id="GO:0004427">
    <property type="term" value="F:inorganic diphosphate phosphatase activity"/>
    <property type="evidence" value="ECO:0007669"/>
    <property type="project" value="UniProtKB-UniRule"/>
</dbReference>
<sequence length="168" mass="18926">MSGNSVEMIVEIPAGCRNKYEVDHDSGRVRLDRTLYTSMVYPADYGFIDHTLADDGDPLDALVLLDEPTFPGVVVSIRPVGLFRMDDENGHDAKVIAVPDGDPRWAEIREIGDVPAMTRDRIAHFFTHYKELEPGKFVSVHGFGLRRDAEVLLHDAQQSYRYGDVYES</sequence>
<dbReference type="PROSITE" id="PS00387">
    <property type="entry name" value="PPASE"/>
    <property type="match status" value="1"/>
</dbReference>
<dbReference type="InterPro" id="IPR036649">
    <property type="entry name" value="Pyrophosphatase_sf"/>
</dbReference>
<comment type="function">
    <text evidence="7">Catalyzes the hydrolysis of inorganic pyrophosphate (PPi) forming two phosphate ions.</text>
</comment>
<dbReference type="Pfam" id="PF00719">
    <property type="entry name" value="Pyrophosphatase"/>
    <property type="match status" value="1"/>
</dbReference>
<dbReference type="KEGG" id="huw:FPZ11_15225"/>
<dbReference type="EMBL" id="CP042305">
    <property type="protein sequence ID" value="QDZ15942.1"/>
    <property type="molecule type" value="Genomic_DNA"/>
</dbReference>
<comment type="catalytic activity">
    <reaction evidence="6 7">
        <text>diphosphate + H2O = 2 phosphate + H(+)</text>
        <dbReference type="Rhea" id="RHEA:24576"/>
        <dbReference type="ChEBI" id="CHEBI:15377"/>
        <dbReference type="ChEBI" id="CHEBI:15378"/>
        <dbReference type="ChEBI" id="CHEBI:33019"/>
        <dbReference type="ChEBI" id="CHEBI:43474"/>
        <dbReference type="EC" id="3.6.1.1"/>
    </reaction>
</comment>
<feature type="active site" description="Proton acceptor" evidence="7">
    <location>
        <position position="92"/>
    </location>
</feature>
<proteinExistence type="inferred from homology"/>
<comment type="subunit">
    <text evidence="7">Homohexamer.</text>
</comment>
<dbReference type="RefSeq" id="WP_026940006.1">
    <property type="nucleotide sequence ID" value="NZ_CP042305.1"/>
</dbReference>
<reference evidence="8 9" key="1">
    <citation type="submission" date="2019-07" db="EMBL/GenBank/DDBJ databases">
        <title>Full genome sequence of Humibacter sp. WJ7-1.</title>
        <authorList>
            <person name="Im W.-T."/>
        </authorList>
    </citation>
    <scope>NUCLEOTIDE SEQUENCE [LARGE SCALE GENOMIC DNA]</scope>
    <source>
        <strain evidence="8 9">WJ7-1</strain>
    </source>
</reference>
<evidence type="ECO:0000256" key="5">
    <source>
        <dbReference type="ARBA" id="ARBA00022842"/>
    </source>
</evidence>
<comment type="similarity">
    <text evidence="7">Belongs to the PPase family.</text>
</comment>
<comment type="cofactor">
    <cofactor evidence="1 7">
        <name>Mg(2+)</name>
        <dbReference type="ChEBI" id="CHEBI:18420"/>
    </cofactor>
</comment>
<keyword evidence="4 7" id="KW-0378">Hydrolase</keyword>
<evidence type="ECO:0000256" key="3">
    <source>
        <dbReference type="ARBA" id="ARBA00022723"/>
    </source>
</evidence>
<gene>
    <name evidence="7" type="primary">ppa</name>
    <name evidence="8" type="ORF">FPZ11_15225</name>
</gene>
<evidence type="ECO:0000256" key="7">
    <source>
        <dbReference type="HAMAP-Rule" id="MF_00209"/>
    </source>
</evidence>
<feature type="binding site" evidence="7">
    <location>
        <position position="19"/>
    </location>
    <ligand>
        <name>substrate</name>
    </ligand>
</feature>
<accession>A0A5B8M8L1</accession>
<feature type="binding site" evidence="7">
    <location>
        <position position="33"/>
    </location>
    <ligand>
        <name>substrate</name>
    </ligand>
</feature>
<evidence type="ECO:0000256" key="2">
    <source>
        <dbReference type="ARBA" id="ARBA00022490"/>
    </source>
</evidence>
<dbReference type="EC" id="3.6.1.1" evidence="7"/>
<feature type="binding site" evidence="7">
    <location>
        <position position="55"/>
    </location>
    <ligand>
        <name>Mg(2+)</name>
        <dbReference type="ChEBI" id="CHEBI:18420"/>
        <label>1</label>
    </ligand>
</feature>
<feature type="binding site" evidence="7">
    <location>
        <position position="92"/>
    </location>
    <ligand>
        <name>Mg(2+)</name>
        <dbReference type="ChEBI" id="CHEBI:18420"/>
        <label>1</label>
    </ligand>
</feature>
<protein>
    <recommendedName>
        <fullName evidence="7">Inorganic pyrophosphatase</fullName>
        <ecNumber evidence="7">3.6.1.1</ecNumber>
    </recommendedName>
    <alternativeName>
        <fullName evidence="7">Pyrophosphate phospho-hydrolase</fullName>
        <shortName evidence="7">PPase</shortName>
    </alternativeName>
</protein>
<dbReference type="CDD" id="cd00412">
    <property type="entry name" value="pyrophosphatase"/>
    <property type="match status" value="1"/>
</dbReference>
<evidence type="ECO:0000256" key="1">
    <source>
        <dbReference type="ARBA" id="ARBA00001946"/>
    </source>
</evidence>
<organism evidence="8 9">
    <name type="scientific">Humibacter ginsenosidimutans</name>
    <dbReference type="NCBI Taxonomy" id="2599293"/>
    <lineage>
        <taxon>Bacteria</taxon>
        <taxon>Bacillati</taxon>
        <taxon>Actinomycetota</taxon>
        <taxon>Actinomycetes</taxon>
        <taxon>Micrococcales</taxon>
        <taxon>Microbacteriaceae</taxon>
        <taxon>Humibacter</taxon>
    </lineage>
</organism>
<feature type="binding site" evidence="7">
    <location>
        <position position="60"/>
    </location>
    <ligand>
        <name>Mg(2+)</name>
        <dbReference type="ChEBI" id="CHEBI:18420"/>
        <label>2</label>
    </ligand>
</feature>
<keyword evidence="9" id="KW-1185">Reference proteome</keyword>
<comment type="subcellular location">
    <subcellularLocation>
        <location evidence="7">Cytoplasm</location>
    </subcellularLocation>
</comment>
<feature type="binding site" evidence="7">
    <location>
        <position position="129"/>
    </location>
    <ligand>
        <name>substrate</name>
    </ligand>
</feature>
<dbReference type="SUPFAM" id="SSF50324">
    <property type="entry name" value="Inorganic pyrophosphatase"/>
    <property type="match status" value="1"/>
</dbReference>
<dbReference type="PANTHER" id="PTHR10286">
    <property type="entry name" value="INORGANIC PYROPHOSPHATASE"/>
    <property type="match status" value="1"/>
</dbReference>
<keyword evidence="3 7" id="KW-0479">Metal-binding</keyword>
<dbReference type="GO" id="GO:0006796">
    <property type="term" value="P:phosphate-containing compound metabolic process"/>
    <property type="evidence" value="ECO:0007669"/>
    <property type="project" value="InterPro"/>
</dbReference>
<dbReference type="HAMAP" id="MF_00209">
    <property type="entry name" value="Inorganic_PPase"/>
    <property type="match status" value="1"/>
</dbReference>
<dbReference type="GO" id="GO:0005737">
    <property type="term" value="C:cytoplasm"/>
    <property type="evidence" value="ECO:0007669"/>
    <property type="project" value="UniProtKB-SubCell"/>
</dbReference>
<dbReference type="GO" id="GO:0000287">
    <property type="term" value="F:magnesium ion binding"/>
    <property type="evidence" value="ECO:0007669"/>
    <property type="project" value="UniProtKB-UniRule"/>
</dbReference>
<dbReference type="InterPro" id="IPR008162">
    <property type="entry name" value="Pyrophosphatase"/>
</dbReference>
<evidence type="ECO:0000313" key="9">
    <source>
        <dbReference type="Proteomes" id="UP000320216"/>
    </source>
</evidence>
<dbReference type="OrthoDB" id="5187599at2"/>
<feature type="binding site" evidence="7">
    <location>
        <position position="92"/>
    </location>
    <ligand>
        <name>Mg(2+)</name>
        <dbReference type="ChEBI" id="CHEBI:18420"/>
        <label>3</label>
    </ligand>
</feature>
<evidence type="ECO:0000256" key="4">
    <source>
        <dbReference type="ARBA" id="ARBA00022801"/>
    </source>
</evidence>
<feature type="binding site" evidence="7">
    <location>
        <position position="11"/>
    </location>
    <ligand>
        <name>Mg(2+)</name>
        <dbReference type="ChEBI" id="CHEBI:18420"/>
        <label>2</label>
    </ligand>
</feature>
<evidence type="ECO:0000313" key="8">
    <source>
        <dbReference type="EMBL" id="QDZ15942.1"/>
    </source>
</evidence>
<name>A0A5B8M8L1_9MICO</name>
<keyword evidence="5 7" id="KW-0460">Magnesium</keyword>
<dbReference type="Gene3D" id="3.90.80.10">
    <property type="entry name" value="Inorganic pyrophosphatase"/>
    <property type="match status" value="1"/>
</dbReference>
<evidence type="ECO:0000256" key="6">
    <source>
        <dbReference type="ARBA" id="ARBA00047820"/>
    </source>
</evidence>
<dbReference type="Proteomes" id="UP000320216">
    <property type="component" value="Chromosome"/>
</dbReference>
<dbReference type="FunFam" id="3.90.80.10:FF:000003">
    <property type="entry name" value="Inorganic pyrophosphatase"/>
    <property type="match status" value="1"/>
</dbReference>
<feature type="binding site" evidence="7">
    <location>
        <position position="87"/>
    </location>
    <ligand>
        <name>Mg(2+)</name>
        <dbReference type="ChEBI" id="CHEBI:18420"/>
        <label>3</label>
    </ligand>
</feature>
<dbReference type="AlphaFoldDB" id="A0A5B8M8L1"/>
<feature type="binding site" evidence="7">
    <location>
        <position position="60"/>
    </location>
    <ligand>
        <name>Mg(2+)</name>
        <dbReference type="ChEBI" id="CHEBI:18420"/>
        <label>1</label>
    </ligand>
</feature>
<feature type="binding site" evidence="7">
    <location>
        <position position="45"/>
    </location>
    <ligand>
        <name>substrate</name>
    </ligand>
</feature>